<dbReference type="InterPro" id="IPR036412">
    <property type="entry name" value="HAD-like_sf"/>
</dbReference>
<dbReference type="GO" id="GO:0016787">
    <property type="term" value="F:hydrolase activity"/>
    <property type="evidence" value="ECO:0007669"/>
    <property type="project" value="UniProtKB-KW"/>
</dbReference>
<dbReference type="KEGG" id="sfa:Sfla_0161"/>
<gene>
    <name evidence="2" type="ordered locus">Sfla_0161</name>
</gene>
<dbReference type="Pfam" id="PF00702">
    <property type="entry name" value="Hydrolase"/>
    <property type="match status" value="1"/>
</dbReference>
<evidence type="ECO:0000313" key="2">
    <source>
        <dbReference type="EMBL" id="ADW01629.1"/>
    </source>
</evidence>
<accession>A0A8D4BD75</accession>
<dbReference type="NCBIfam" id="TIGR01509">
    <property type="entry name" value="HAD-SF-IA-v3"/>
    <property type="match status" value="1"/>
</dbReference>
<keyword evidence="2" id="KW-0378">Hydrolase</keyword>
<organism evidence="2 3">
    <name type="scientific">Streptomyces pratensis (strain ATCC 33331 / IAF-45CD)</name>
    <dbReference type="NCBI Taxonomy" id="591167"/>
    <lineage>
        <taxon>Bacteria</taxon>
        <taxon>Bacillati</taxon>
        <taxon>Actinomycetota</taxon>
        <taxon>Actinomycetes</taxon>
        <taxon>Kitasatosporales</taxon>
        <taxon>Streptomycetaceae</taxon>
        <taxon>Streptomyces</taxon>
    </lineage>
</organism>
<sequence length="262" mass="27959">MGRCGLRPPGGTGTLERYPRGPAGPSFAGEGESVAEISGIVVDWGGVVTRSFAEGIAVWAADEGVDAAEFHAALGRLLGPAAVPGPVARQFHLVERGELPVSEFEGTLAALVRRSDGSHPVTEGLVERMFAPFTDEPAMVGLLRALRDAGLKVALLSNSWGHTYDRRGWEGLFDTVVISCEVGLRKPEPEIFRHTARLLDRRLEECVMVDDLGRNVRAARELGMAGVHHRTARETARALIPLLPPAGRQAVLDHLSAAPSGA</sequence>
<dbReference type="Gene3D" id="3.40.50.1000">
    <property type="entry name" value="HAD superfamily/HAD-like"/>
    <property type="match status" value="1"/>
</dbReference>
<dbReference type="PANTHER" id="PTHR47829">
    <property type="entry name" value="HYDROLASE, PUTATIVE (AFU_ORTHOLOGUE AFUA_1G12880)-RELATED"/>
    <property type="match status" value="1"/>
</dbReference>
<dbReference type="EMBL" id="CP002475">
    <property type="protein sequence ID" value="ADW01629.1"/>
    <property type="molecule type" value="Genomic_DNA"/>
</dbReference>
<dbReference type="InterPro" id="IPR023214">
    <property type="entry name" value="HAD_sf"/>
</dbReference>
<evidence type="ECO:0000256" key="1">
    <source>
        <dbReference type="SAM" id="MobiDB-lite"/>
    </source>
</evidence>
<name>A0A8D4BD75_STRFA</name>
<reference evidence="2 3" key="1">
    <citation type="submission" date="2011-01" db="EMBL/GenBank/DDBJ databases">
        <title>Complete sequence of chromosome of Streptomyces flavogriseus ATCC 33331.</title>
        <authorList>
            <consortium name="US DOE Joint Genome Institute"/>
            <person name="Lucas S."/>
            <person name="Copeland A."/>
            <person name="Lapidus A."/>
            <person name="Cheng J.-F."/>
            <person name="Goodwin L."/>
            <person name="Pitluck S."/>
            <person name="Davenport K."/>
            <person name="Detter J.C."/>
            <person name="Han C."/>
            <person name="Tapia R."/>
            <person name="Land M."/>
            <person name="Hauser L."/>
            <person name="Kyrpides N."/>
            <person name="Ivanova N."/>
            <person name="Ovchinnikova G."/>
            <person name="Pagani I."/>
            <person name="Brumm P."/>
            <person name="Mead D."/>
            <person name="Woyke T."/>
        </authorList>
    </citation>
    <scope>NUCLEOTIDE SEQUENCE [LARGE SCALE GENOMIC DNA]</scope>
    <source>
        <strain evidence="3">ATCC 33331 / IAF-45CD</strain>
    </source>
</reference>
<protein>
    <submittedName>
        <fullName evidence="2">HAD-superfamily hydrolase, subfamily IA, variant 3</fullName>
    </submittedName>
</protein>
<dbReference type="Proteomes" id="UP000002066">
    <property type="component" value="Chromosome"/>
</dbReference>
<feature type="region of interest" description="Disordered" evidence="1">
    <location>
        <begin position="1"/>
        <end position="27"/>
    </location>
</feature>
<dbReference type="Gene3D" id="1.10.150.240">
    <property type="entry name" value="Putative phosphatase, domain 2"/>
    <property type="match status" value="1"/>
</dbReference>
<proteinExistence type="predicted"/>
<dbReference type="CDD" id="cd02603">
    <property type="entry name" value="HAD_sEH-N_like"/>
    <property type="match status" value="1"/>
</dbReference>
<dbReference type="SUPFAM" id="SSF56784">
    <property type="entry name" value="HAD-like"/>
    <property type="match status" value="1"/>
</dbReference>
<dbReference type="AlphaFoldDB" id="A0A8D4BD75"/>
<dbReference type="InterPro" id="IPR006439">
    <property type="entry name" value="HAD-SF_hydro_IA"/>
</dbReference>
<evidence type="ECO:0000313" key="3">
    <source>
        <dbReference type="Proteomes" id="UP000002066"/>
    </source>
</evidence>
<dbReference type="PANTHER" id="PTHR47829:SF1">
    <property type="entry name" value="HAD FAMILY PHOSPHATASE"/>
    <property type="match status" value="1"/>
</dbReference>
<dbReference type="InterPro" id="IPR023198">
    <property type="entry name" value="PGP-like_dom2"/>
</dbReference>
<dbReference type="InterPro" id="IPR052898">
    <property type="entry name" value="ACAD10-like"/>
</dbReference>